<dbReference type="PANTHER" id="PTHR43272:SF83">
    <property type="entry name" value="ACYL-COA SYNTHETASE LONG-CHAIN, ISOFORM J"/>
    <property type="match status" value="1"/>
</dbReference>
<keyword evidence="8" id="KW-0472">Membrane</keyword>
<dbReference type="GO" id="GO:0030182">
    <property type="term" value="P:neuron differentiation"/>
    <property type="evidence" value="ECO:0007669"/>
    <property type="project" value="TreeGrafter"/>
</dbReference>
<dbReference type="GO" id="GO:0035336">
    <property type="term" value="P:long-chain fatty-acyl-CoA metabolic process"/>
    <property type="evidence" value="ECO:0007669"/>
    <property type="project" value="TreeGrafter"/>
</dbReference>
<dbReference type="InterPro" id="IPR042099">
    <property type="entry name" value="ANL_N_sf"/>
</dbReference>
<dbReference type="GO" id="GO:0005524">
    <property type="term" value="F:ATP binding"/>
    <property type="evidence" value="ECO:0007669"/>
    <property type="project" value="UniProtKB-KW"/>
</dbReference>
<dbReference type="GO" id="GO:0004467">
    <property type="term" value="F:long-chain fatty acid-CoA ligase activity"/>
    <property type="evidence" value="ECO:0007669"/>
    <property type="project" value="UniProtKB-EC"/>
</dbReference>
<gene>
    <name evidence="10" type="ORF">SNE40_000157</name>
</gene>
<accession>A0AAN8KKI3</accession>
<reference evidence="10 11" key="1">
    <citation type="submission" date="2024-01" db="EMBL/GenBank/DDBJ databases">
        <title>The genome of the rayed Mediterranean limpet Patella caerulea (Linnaeus, 1758).</title>
        <authorList>
            <person name="Anh-Thu Weber A."/>
            <person name="Halstead-Nussloch G."/>
        </authorList>
    </citation>
    <scope>NUCLEOTIDE SEQUENCE [LARGE SCALE GENOMIC DNA]</scope>
    <source>
        <strain evidence="10">AATW-2023a</strain>
        <tissue evidence="10">Whole specimen</tissue>
    </source>
</reference>
<comment type="catalytic activity">
    <reaction evidence="7">
        <text>a long-chain fatty acid + ATP + CoA = a long-chain fatty acyl-CoA + AMP + diphosphate</text>
        <dbReference type="Rhea" id="RHEA:15421"/>
        <dbReference type="ChEBI" id="CHEBI:30616"/>
        <dbReference type="ChEBI" id="CHEBI:33019"/>
        <dbReference type="ChEBI" id="CHEBI:57287"/>
        <dbReference type="ChEBI" id="CHEBI:57560"/>
        <dbReference type="ChEBI" id="CHEBI:83139"/>
        <dbReference type="ChEBI" id="CHEBI:456215"/>
        <dbReference type="EC" id="6.2.1.3"/>
    </reaction>
</comment>
<comment type="similarity">
    <text evidence="1">Belongs to the ATP-dependent AMP-binding enzyme family.</text>
</comment>
<dbReference type="SUPFAM" id="SSF56801">
    <property type="entry name" value="Acetyl-CoA synthetase-like"/>
    <property type="match status" value="1"/>
</dbReference>
<keyword evidence="11" id="KW-1185">Reference proteome</keyword>
<sequence length="709" mass="78869">MSDILVKAVIGLIKAVVFVYDAVSFIPYYITFDPNSKLRQSRRQKAYPISDEDEPPWRSVDVPGGELTTTLFKECSTLDDLFVRAVRLYSSRDCLGTREVICEEDEKQPNGRVFKKVILGDYSWITYEQAYTRVTYFGSGLLAIGQKPRHNIVIFAETQAEWMIAAQACFKYNFPIVTLYATLGQDAIIHGVNETEVTHVITTKDLAPKFNGILKLMPKVTHLIVMTENTRLPQVKEKPDNVKVLSMKDVELKGAEPDNINSPITKPSRADIAVIMYTSGSTGLPKGVLISHGNLMSGMSGQCERIPNLGPPDIYIGYLPLAHVLELSAEISCISHGVCIGYSSPLTLTDTSSKIKKGGKGDVSVLHPTLMAAVPVILDRIYKGVWDKVNGGSVFARALFKFAYDYKKKQLENGYDTPILNKLIFSKLCNLLGGRVRLMLSGGAPLSNATQRFMNICFCCPVGQGYGLTETCGAGTVTEVTDLSLGRVGAPLICSEIRLHDWPEGNYTNNDTPFPRGEILIGGGNITMGYYKNKEKTEEDFVTIKGVRYFCTGDVGQFEEDGNLRIIDRKKDLVKLQHGEYVSLSKVETALKINPLIDQICLCADSNQLFTVAIVVPNHKNLLEFAKDLGLNGTDINQLIQNSDLLKQVQKKLAEFGVKSKLEKFEIPQKIKMVNDTWTPDTGLVTDAFKLKRRNIEEKYRSDITRMYS</sequence>
<keyword evidence="8" id="KW-0812">Transmembrane</keyword>
<dbReference type="EMBL" id="JAZGQO010000001">
    <property type="protein sequence ID" value="KAK6194538.1"/>
    <property type="molecule type" value="Genomic_DNA"/>
</dbReference>
<dbReference type="EC" id="6.2.1.3" evidence="6"/>
<keyword evidence="4" id="KW-0443">Lipid metabolism</keyword>
<organism evidence="10 11">
    <name type="scientific">Patella caerulea</name>
    <name type="common">Rayed Mediterranean limpet</name>
    <dbReference type="NCBI Taxonomy" id="87958"/>
    <lineage>
        <taxon>Eukaryota</taxon>
        <taxon>Metazoa</taxon>
        <taxon>Spiralia</taxon>
        <taxon>Lophotrochozoa</taxon>
        <taxon>Mollusca</taxon>
        <taxon>Gastropoda</taxon>
        <taxon>Patellogastropoda</taxon>
        <taxon>Patelloidea</taxon>
        <taxon>Patellidae</taxon>
        <taxon>Patella</taxon>
    </lineage>
</organism>
<dbReference type="GO" id="GO:0005783">
    <property type="term" value="C:endoplasmic reticulum"/>
    <property type="evidence" value="ECO:0007669"/>
    <property type="project" value="TreeGrafter"/>
</dbReference>
<dbReference type="InterPro" id="IPR020845">
    <property type="entry name" value="AMP-binding_CS"/>
</dbReference>
<evidence type="ECO:0000313" key="11">
    <source>
        <dbReference type="Proteomes" id="UP001347796"/>
    </source>
</evidence>
<evidence type="ECO:0000313" key="10">
    <source>
        <dbReference type="EMBL" id="KAK6194538.1"/>
    </source>
</evidence>
<dbReference type="Gene3D" id="3.40.50.12780">
    <property type="entry name" value="N-terminal domain of ligase-like"/>
    <property type="match status" value="1"/>
</dbReference>
<proteinExistence type="inferred from homology"/>
<dbReference type="GO" id="GO:0005811">
    <property type="term" value="C:lipid droplet"/>
    <property type="evidence" value="ECO:0007669"/>
    <property type="project" value="TreeGrafter"/>
</dbReference>
<name>A0AAN8KKI3_PATCE</name>
<protein>
    <recommendedName>
        <fullName evidence="6">long-chain-fatty-acid--CoA ligase</fullName>
        <ecNumber evidence="6">6.2.1.3</ecNumber>
    </recommendedName>
</protein>
<keyword evidence="2" id="KW-0436">Ligase</keyword>
<evidence type="ECO:0000256" key="1">
    <source>
        <dbReference type="ARBA" id="ARBA00006432"/>
    </source>
</evidence>
<evidence type="ECO:0000256" key="4">
    <source>
        <dbReference type="ARBA" id="ARBA00022832"/>
    </source>
</evidence>
<keyword evidence="5" id="KW-0067">ATP-binding</keyword>
<dbReference type="Pfam" id="PF00501">
    <property type="entry name" value="AMP-binding"/>
    <property type="match status" value="1"/>
</dbReference>
<evidence type="ECO:0000256" key="3">
    <source>
        <dbReference type="ARBA" id="ARBA00022741"/>
    </source>
</evidence>
<feature type="domain" description="AMP-dependent synthetase/ligase" evidence="9">
    <location>
        <begin position="108"/>
        <end position="531"/>
    </location>
</feature>
<dbReference type="InterPro" id="IPR000873">
    <property type="entry name" value="AMP-dep_synth/lig_dom"/>
</dbReference>
<evidence type="ECO:0000259" key="9">
    <source>
        <dbReference type="Pfam" id="PF00501"/>
    </source>
</evidence>
<keyword evidence="4" id="KW-0276">Fatty acid metabolism</keyword>
<comment type="caution">
    <text evidence="10">The sequence shown here is derived from an EMBL/GenBank/DDBJ whole genome shotgun (WGS) entry which is preliminary data.</text>
</comment>
<dbReference type="GO" id="GO:0005886">
    <property type="term" value="C:plasma membrane"/>
    <property type="evidence" value="ECO:0007669"/>
    <property type="project" value="TreeGrafter"/>
</dbReference>
<dbReference type="PROSITE" id="PS00455">
    <property type="entry name" value="AMP_BINDING"/>
    <property type="match status" value="1"/>
</dbReference>
<dbReference type="Proteomes" id="UP001347796">
    <property type="component" value="Unassembled WGS sequence"/>
</dbReference>
<evidence type="ECO:0000256" key="5">
    <source>
        <dbReference type="ARBA" id="ARBA00022840"/>
    </source>
</evidence>
<evidence type="ECO:0000256" key="8">
    <source>
        <dbReference type="SAM" id="Phobius"/>
    </source>
</evidence>
<evidence type="ECO:0000256" key="2">
    <source>
        <dbReference type="ARBA" id="ARBA00022598"/>
    </source>
</evidence>
<dbReference type="AlphaFoldDB" id="A0AAN8KKI3"/>
<dbReference type="PANTHER" id="PTHR43272">
    <property type="entry name" value="LONG-CHAIN-FATTY-ACID--COA LIGASE"/>
    <property type="match status" value="1"/>
</dbReference>
<feature type="transmembrane region" description="Helical" evidence="8">
    <location>
        <begin position="12"/>
        <end position="30"/>
    </location>
</feature>
<evidence type="ECO:0000256" key="7">
    <source>
        <dbReference type="ARBA" id="ARBA00036813"/>
    </source>
</evidence>
<keyword evidence="8" id="KW-1133">Transmembrane helix</keyword>
<evidence type="ECO:0000256" key="6">
    <source>
        <dbReference type="ARBA" id="ARBA00026121"/>
    </source>
</evidence>
<keyword evidence="3" id="KW-0547">Nucleotide-binding</keyword>